<dbReference type="Proteomes" id="UP000199410">
    <property type="component" value="Unassembled WGS sequence"/>
</dbReference>
<keyword evidence="1" id="KW-1133">Transmembrane helix</keyword>
<organism evidence="2 3">
    <name type="scientific">Lysinibacillus fusiformis</name>
    <dbReference type="NCBI Taxonomy" id="28031"/>
    <lineage>
        <taxon>Bacteria</taxon>
        <taxon>Bacillati</taxon>
        <taxon>Bacillota</taxon>
        <taxon>Bacilli</taxon>
        <taxon>Bacillales</taxon>
        <taxon>Bacillaceae</taxon>
        <taxon>Lysinibacillus</taxon>
    </lineage>
</organism>
<name>A0A1H9S9I0_9BACI</name>
<comment type="caution">
    <text evidence="2">The sequence shown here is derived from an EMBL/GenBank/DDBJ whole genome shotgun (WGS) entry which is preliminary data.</text>
</comment>
<protein>
    <submittedName>
        <fullName evidence="2">Uncharacterized protein</fullName>
    </submittedName>
</protein>
<reference evidence="2 3" key="1">
    <citation type="submission" date="2016-10" db="EMBL/GenBank/DDBJ databases">
        <authorList>
            <person name="Varghese N."/>
            <person name="Submissions S."/>
        </authorList>
    </citation>
    <scope>NUCLEOTIDE SEQUENCE [LARGE SCALE GENOMIC DNA]</scope>
    <source>
        <strain evidence="2 3">TC-13</strain>
    </source>
</reference>
<dbReference type="EMBL" id="FOEL01000027">
    <property type="protein sequence ID" value="SER81621.1"/>
    <property type="molecule type" value="Genomic_DNA"/>
</dbReference>
<evidence type="ECO:0000313" key="3">
    <source>
        <dbReference type="Proteomes" id="UP000199410"/>
    </source>
</evidence>
<dbReference type="AlphaFoldDB" id="A0A1H9S9I0"/>
<gene>
    <name evidence="2" type="ORF">SAMN02787113_04658</name>
</gene>
<keyword evidence="1" id="KW-0472">Membrane</keyword>
<proteinExistence type="predicted"/>
<feature type="transmembrane region" description="Helical" evidence="1">
    <location>
        <begin position="44"/>
        <end position="66"/>
    </location>
</feature>
<evidence type="ECO:0000256" key="1">
    <source>
        <dbReference type="SAM" id="Phobius"/>
    </source>
</evidence>
<keyword evidence="1" id="KW-0812">Transmembrane</keyword>
<sequence length="71" mass="8382">MFMTAVWVTFIFGSFSYIMLKYPHDVLKVSPFSRGFAESPLLKIYIQLVGWVFVLLIIGVWTDVFIQWQFL</sequence>
<evidence type="ECO:0000313" key="2">
    <source>
        <dbReference type="EMBL" id="SER81621.1"/>
    </source>
</evidence>
<accession>A0A1H9S9I0</accession>